<protein>
    <submittedName>
        <fullName evidence="2">Uncharacterized protein</fullName>
    </submittedName>
</protein>
<dbReference type="EMBL" id="IACN01032762">
    <property type="protein sequence ID" value="LAB50731.1"/>
    <property type="molecule type" value="Transcribed_RNA"/>
</dbReference>
<dbReference type="EMBL" id="IACN01032765">
    <property type="protein sequence ID" value="LAB50736.1"/>
    <property type="molecule type" value="Transcribed_RNA"/>
</dbReference>
<evidence type="ECO:0000313" key="2">
    <source>
        <dbReference type="EMBL" id="LAB50736.1"/>
    </source>
</evidence>
<proteinExistence type="predicted"/>
<evidence type="ECO:0000256" key="1">
    <source>
        <dbReference type="SAM" id="MobiDB-lite"/>
    </source>
</evidence>
<name>A0A2D4P0F7_MICSU</name>
<feature type="region of interest" description="Disordered" evidence="1">
    <location>
        <begin position="111"/>
        <end position="135"/>
    </location>
</feature>
<reference evidence="2" key="2">
    <citation type="submission" date="2017-11" db="EMBL/GenBank/DDBJ databases">
        <title>Coralsnake Venomics: Analyses of Venom Gland Transcriptomes and Proteomes of Six Brazilian Taxa.</title>
        <authorList>
            <person name="Aird S.D."/>
            <person name="Jorge da Silva N."/>
            <person name="Qiu L."/>
            <person name="Villar-Briones A."/>
            <person name="Aparecida-Saddi V."/>
            <person name="Campos-Telles M.P."/>
            <person name="Grau M."/>
            <person name="Mikheyev A.S."/>
        </authorList>
    </citation>
    <scope>NUCLEOTIDE SEQUENCE</scope>
    <source>
        <tissue evidence="2">Venom_gland</tissue>
    </source>
</reference>
<organism evidence="2">
    <name type="scientific">Micrurus surinamensis</name>
    <name type="common">Surinam coral snake</name>
    <dbReference type="NCBI Taxonomy" id="129470"/>
    <lineage>
        <taxon>Eukaryota</taxon>
        <taxon>Metazoa</taxon>
        <taxon>Chordata</taxon>
        <taxon>Craniata</taxon>
        <taxon>Vertebrata</taxon>
        <taxon>Euteleostomi</taxon>
        <taxon>Lepidosauria</taxon>
        <taxon>Squamata</taxon>
        <taxon>Bifurcata</taxon>
        <taxon>Unidentata</taxon>
        <taxon>Episquamata</taxon>
        <taxon>Toxicofera</taxon>
        <taxon>Serpentes</taxon>
        <taxon>Colubroidea</taxon>
        <taxon>Elapidae</taxon>
        <taxon>Elapinae</taxon>
        <taxon>Micrurus</taxon>
    </lineage>
</organism>
<accession>A0A2D4P0F7</accession>
<feature type="compositionally biased region" description="Gly residues" evidence="1">
    <location>
        <begin position="115"/>
        <end position="127"/>
    </location>
</feature>
<dbReference type="AlphaFoldDB" id="A0A2D4P0F7"/>
<sequence length="153" mass="15842">MIIATLKMPGSPFCHSSFFFKAPRRGDPAQNTDRFSGQKSGRPDVVFCCCFLGKDADGLSDGAVADWALGLVPLADAVGTLHAEEVVAAGHERRDDLALEANRAVAAAFPTQPGRGAGRAGGRTRGGGGRRRAVGGQVAAQPVGVEWVGARGR</sequence>
<reference evidence="2" key="1">
    <citation type="submission" date="2017-07" db="EMBL/GenBank/DDBJ databases">
        <authorList>
            <person name="Mikheyev A."/>
            <person name="Grau M."/>
        </authorList>
    </citation>
    <scope>NUCLEOTIDE SEQUENCE</scope>
    <source>
        <tissue evidence="2">Venom_gland</tissue>
    </source>
</reference>